<dbReference type="EMBL" id="AP018227">
    <property type="protein sequence ID" value="BAY81288.1"/>
    <property type="molecule type" value="Genomic_DNA"/>
</dbReference>
<organism evidence="1 2">
    <name type="scientific">Calothrix parasitica NIES-267</name>
    <dbReference type="NCBI Taxonomy" id="1973488"/>
    <lineage>
        <taxon>Bacteria</taxon>
        <taxon>Bacillati</taxon>
        <taxon>Cyanobacteriota</taxon>
        <taxon>Cyanophyceae</taxon>
        <taxon>Nostocales</taxon>
        <taxon>Calotrichaceae</taxon>
        <taxon>Calothrix</taxon>
    </lineage>
</organism>
<dbReference type="AlphaFoldDB" id="A0A1Z4LJL0"/>
<gene>
    <name evidence="1" type="ORF">NIES267_07640</name>
</gene>
<keyword evidence="2" id="KW-1185">Reference proteome</keyword>
<dbReference type="OrthoDB" id="512509at2"/>
<sequence length="157" mass="18652">MEKIINDIKQNIEDIIFWSYPITSKLQECDYSLVMRWAVECVEIFTSEYELRNFYKVDEYLTQVLEELNQNNLTSDKCREIYQEVWYSPWREDAQTAVTHLWWSMANFKDGEEIEAAKAAGVAVEVVLPDAKNHLLLDRYLKIAQRILTEYQSQNIN</sequence>
<proteinExistence type="predicted"/>
<accession>A0A1Z4LJL0</accession>
<protein>
    <submittedName>
        <fullName evidence="1">Uncharacterized protein</fullName>
    </submittedName>
</protein>
<name>A0A1Z4LJL0_9CYAN</name>
<evidence type="ECO:0000313" key="2">
    <source>
        <dbReference type="Proteomes" id="UP000218418"/>
    </source>
</evidence>
<reference evidence="1 2" key="1">
    <citation type="submission" date="2017-06" db="EMBL/GenBank/DDBJ databases">
        <title>Genome sequencing of cyanobaciteial culture collection at National Institute for Environmental Studies (NIES).</title>
        <authorList>
            <person name="Hirose Y."/>
            <person name="Shimura Y."/>
            <person name="Fujisawa T."/>
            <person name="Nakamura Y."/>
            <person name="Kawachi M."/>
        </authorList>
    </citation>
    <scope>NUCLEOTIDE SEQUENCE [LARGE SCALE GENOMIC DNA]</scope>
    <source>
        <strain evidence="1 2">NIES-267</strain>
    </source>
</reference>
<evidence type="ECO:0000313" key="1">
    <source>
        <dbReference type="EMBL" id="BAY81288.1"/>
    </source>
</evidence>
<dbReference type="Proteomes" id="UP000218418">
    <property type="component" value="Chromosome"/>
</dbReference>